<keyword evidence="4" id="KW-0805">Transcription regulation</keyword>
<dbReference type="InterPro" id="IPR036388">
    <property type="entry name" value="WH-like_DNA-bd_sf"/>
</dbReference>
<dbReference type="Gene3D" id="3.40.50.2300">
    <property type="match status" value="1"/>
</dbReference>
<evidence type="ECO:0000313" key="11">
    <source>
        <dbReference type="EMBL" id="SDC04647.1"/>
    </source>
</evidence>
<evidence type="ECO:0000256" key="5">
    <source>
        <dbReference type="ARBA" id="ARBA00023125"/>
    </source>
</evidence>
<keyword evidence="2 7" id="KW-0597">Phosphoprotein</keyword>
<dbReference type="SUPFAM" id="SSF52172">
    <property type="entry name" value="CheY-like"/>
    <property type="match status" value="1"/>
</dbReference>
<dbReference type="Pfam" id="PF00486">
    <property type="entry name" value="Trans_reg_C"/>
    <property type="match status" value="1"/>
</dbReference>
<dbReference type="GO" id="GO:0000156">
    <property type="term" value="F:phosphorelay response regulator activity"/>
    <property type="evidence" value="ECO:0007669"/>
    <property type="project" value="TreeGrafter"/>
</dbReference>
<evidence type="ECO:0000256" key="3">
    <source>
        <dbReference type="ARBA" id="ARBA00023012"/>
    </source>
</evidence>
<keyword evidence="5 8" id="KW-0238">DNA-binding</keyword>
<dbReference type="PROSITE" id="PS50110">
    <property type="entry name" value="RESPONSE_REGULATORY"/>
    <property type="match status" value="1"/>
</dbReference>
<dbReference type="SMART" id="SM00448">
    <property type="entry name" value="REC"/>
    <property type="match status" value="1"/>
</dbReference>
<gene>
    <name evidence="11" type="ORF">SAMN04488112_102188</name>
</gene>
<dbReference type="InterPro" id="IPR001789">
    <property type="entry name" value="Sig_transdc_resp-reg_receiver"/>
</dbReference>
<dbReference type="Gene3D" id="1.10.10.10">
    <property type="entry name" value="Winged helix-like DNA-binding domain superfamily/Winged helix DNA-binding domain"/>
    <property type="match status" value="1"/>
</dbReference>
<dbReference type="Pfam" id="PF00072">
    <property type="entry name" value="Response_reg"/>
    <property type="match status" value="1"/>
</dbReference>
<sequence length="229" mass="26036">MKTILIVDDEQKIREVLSSYLVHAGYRTLEAGTGKEALDIHRKEAVDFIILDLMLPDYSGEEVCREIRRQSAVPILMLTAKVEERHRLEGLSIGADDYVIKPFSPREIVARVQAILRRSANDLLAERISYNDGDLVVDTRTKTVCKAGQPVHLTPIEYRLIQILARNPGRPFSRGELVEKLFGLDYSGDERTIDQHIKNLRNKVETDPKKPTYLQTVFGVGYRFEGGRS</sequence>
<keyword evidence="12" id="KW-1185">Reference proteome</keyword>
<feature type="DNA-binding region" description="OmpR/PhoB-type" evidence="8">
    <location>
        <begin position="125"/>
        <end position="226"/>
    </location>
</feature>
<dbReference type="SMART" id="SM00862">
    <property type="entry name" value="Trans_reg_C"/>
    <property type="match status" value="1"/>
</dbReference>
<dbReference type="GO" id="GO:0000976">
    <property type="term" value="F:transcription cis-regulatory region binding"/>
    <property type="evidence" value="ECO:0007669"/>
    <property type="project" value="TreeGrafter"/>
</dbReference>
<dbReference type="GO" id="GO:0005829">
    <property type="term" value="C:cytosol"/>
    <property type="evidence" value="ECO:0007669"/>
    <property type="project" value="TreeGrafter"/>
</dbReference>
<feature type="domain" description="OmpR/PhoB-type" evidence="10">
    <location>
        <begin position="125"/>
        <end position="226"/>
    </location>
</feature>
<dbReference type="Proteomes" id="UP000199387">
    <property type="component" value="Unassembled WGS sequence"/>
</dbReference>
<dbReference type="InterPro" id="IPR011006">
    <property type="entry name" value="CheY-like_superfamily"/>
</dbReference>
<evidence type="ECO:0000256" key="4">
    <source>
        <dbReference type="ARBA" id="ARBA00023015"/>
    </source>
</evidence>
<keyword evidence="3" id="KW-0902">Two-component regulatory system</keyword>
<dbReference type="InterPro" id="IPR001867">
    <property type="entry name" value="OmpR/PhoB-type_DNA-bd"/>
</dbReference>
<dbReference type="STRING" id="1236220.SAMN04488112_102188"/>
<comment type="subcellular location">
    <subcellularLocation>
        <location evidence="1">Cytoplasm</location>
    </subcellularLocation>
</comment>
<evidence type="ECO:0000256" key="8">
    <source>
        <dbReference type="PROSITE-ProRule" id="PRU01091"/>
    </source>
</evidence>
<dbReference type="EMBL" id="FMZA01000002">
    <property type="protein sequence ID" value="SDC04647.1"/>
    <property type="molecule type" value="Genomic_DNA"/>
</dbReference>
<dbReference type="Gene3D" id="6.10.250.690">
    <property type="match status" value="1"/>
</dbReference>
<dbReference type="InterPro" id="IPR016032">
    <property type="entry name" value="Sig_transdc_resp-reg_C-effctor"/>
</dbReference>
<dbReference type="CDD" id="cd00383">
    <property type="entry name" value="trans_reg_C"/>
    <property type="match status" value="1"/>
</dbReference>
<feature type="modified residue" description="4-aspartylphosphate" evidence="7">
    <location>
        <position position="52"/>
    </location>
</feature>
<feature type="domain" description="Response regulatory" evidence="9">
    <location>
        <begin position="3"/>
        <end position="116"/>
    </location>
</feature>
<evidence type="ECO:0000256" key="7">
    <source>
        <dbReference type="PROSITE-ProRule" id="PRU00169"/>
    </source>
</evidence>
<dbReference type="GO" id="GO:0006355">
    <property type="term" value="P:regulation of DNA-templated transcription"/>
    <property type="evidence" value="ECO:0007669"/>
    <property type="project" value="InterPro"/>
</dbReference>
<organism evidence="11 12">
    <name type="scientific">Melghirimyces thermohalophilus</name>
    <dbReference type="NCBI Taxonomy" id="1236220"/>
    <lineage>
        <taxon>Bacteria</taxon>
        <taxon>Bacillati</taxon>
        <taxon>Bacillota</taxon>
        <taxon>Bacilli</taxon>
        <taxon>Bacillales</taxon>
        <taxon>Thermoactinomycetaceae</taxon>
        <taxon>Melghirimyces</taxon>
    </lineage>
</organism>
<evidence type="ECO:0000259" key="9">
    <source>
        <dbReference type="PROSITE" id="PS50110"/>
    </source>
</evidence>
<reference evidence="11 12" key="1">
    <citation type="submission" date="2016-10" db="EMBL/GenBank/DDBJ databases">
        <authorList>
            <person name="de Groot N.N."/>
        </authorList>
    </citation>
    <scope>NUCLEOTIDE SEQUENCE [LARGE SCALE GENOMIC DNA]</scope>
    <source>
        <strain evidence="11 12">DSM 45514</strain>
    </source>
</reference>
<dbReference type="PROSITE" id="PS51755">
    <property type="entry name" value="OMPR_PHOB"/>
    <property type="match status" value="1"/>
</dbReference>
<evidence type="ECO:0000259" key="10">
    <source>
        <dbReference type="PROSITE" id="PS51755"/>
    </source>
</evidence>
<evidence type="ECO:0000313" key="12">
    <source>
        <dbReference type="Proteomes" id="UP000199387"/>
    </source>
</evidence>
<dbReference type="SUPFAM" id="SSF46894">
    <property type="entry name" value="C-terminal effector domain of the bipartite response regulators"/>
    <property type="match status" value="1"/>
</dbReference>
<dbReference type="InterPro" id="IPR039420">
    <property type="entry name" value="WalR-like"/>
</dbReference>
<evidence type="ECO:0000256" key="6">
    <source>
        <dbReference type="ARBA" id="ARBA00023163"/>
    </source>
</evidence>
<dbReference type="PANTHER" id="PTHR48111:SF73">
    <property type="entry name" value="ALKALINE PHOSPHATASE SYNTHESIS TRANSCRIPTIONAL REGULATORY PROTEIN PHOP"/>
    <property type="match status" value="1"/>
</dbReference>
<proteinExistence type="predicted"/>
<dbReference type="FunFam" id="3.40.50.2300:FF:000001">
    <property type="entry name" value="DNA-binding response regulator PhoB"/>
    <property type="match status" value="1"/>
</dbReference>
<evidence type="ECO:0000256" key="1">
    <source>
        <dbReference type="ARBA" id="ARBA00004496"/>
    </source>
</evidence>
<dbReference type="GO" id="GO:0032993">
    <property type="term" value="C:protein-DNA complex"/>
    <property type="evidence" value="ECO:0007669"/>
    <property type="project" value="TreeGrafter"/>
</dbReference>
<keyword evidence="6" id="KW-0804">Transcription</keyword>
<accession>A0A1G6IDL2</accession>
<dbReference type="RefSeq" id="WP_091566228.1">
    <property type="nucleotide sequence ID" value="NZ_FMZA01000002.1"/>
</dbReference>
<evidence type="ECO:0000256" key="2">
    <source>
        <dbReference type="ARBA" id="ARBA00022553"/>
    </source>
</evidence>
<dbReference type="FunFam" id="1.10.10.10:FF:000018">
    <property type="entry name" value="DNA-binding response regulator ResD"/>
    <property type="match status" value="1"/>
</dbReference>
<dbReference type="PANTHER" id="PTHR48111">
    <property type="entry name" value="REGULATOR OF RPOS"/>
    <property type="match status" value="1"/>
</dbReference>
<name>A0A1G6IDL2_9BACL</name>
<dbReference type="AlphaFoldDB" id="A0A1G6IDL2"/>
<dbReference type="OrthoDB" id="9802426at2"/>
<protein>
    <submittedName>
        <fullName evidence="11">DNA-binding response regulator, OmpR family, contains REC and winged-helix (WHTH) domain</fullName>
    </submittedName>
</protein>